<dbReference type="AlphaFoldDB" id="A0A090L1W0"/>
<feature type="domain" description="PiggyBac transposable element-derived protein" evidence="2">
    <location>
        <begin position="77"/>
        <end position="195"/>
    </location>
</feature>
<dbReference type="GeneID" id="36373847"/>
<protein>
    <submittedName>
        <fullName evidence="3 5">PiggyBac transposable element-derived protein 4</fullName>
    </submittedName>
</protein>
<evidence type="ECO:0000313" key="6">
    <source>
        <dbReference type="WormBase" id="SRAE_0000060300"/>
    </source>
</evidence>
<dbReference type="InterPro" id="IPR029526">
    <property type="entry name" value="PGBD"/>
</dbReference>
<dbReference type="RefSeq" id="XP_024500688.1">
    <property type="nucleotide sequence ID" value="XM_024646514.1"/>
</dbReference>
<evidence type="ECO:0000313" key="3">
    <source>
        <dbReference type="EMBL" id="CEF61479.1"/>
    </source>
</evidence>
<evidence type="ECO:0000259" key="2">
    <source>
        <dbReference type="Pfam" id="PF13843"/>
    </source>
</evidence>
<evidence type="ECO:0000313" key="5">
    <source>
        <dbReference type="WBParaSite" id="SRAE_0000060300.1"/>
    </source>
</evidence>
<reference evidence="4" key="1">
    <citation type="submission" date="2014-09" db="EMBL/GenBank/DDBJ databases">
        <authorList>
            <person name="Martin A.A."/>
        </authorList>
    </citation>
    <scope>NUCLEOTIDE SEQUENCE</scope>
    <source>
        <strain evidence="4">ED321</strain>
    </source>
</reference>
<dbReference type="OrthoDB" id="5915190at2759"/>
<gene>
    <name evidence="3 5 6" type="ORF">SRAE_0000060300</name>
</gene>
<dbReference type="EMBL" id="LN609409">
    <property type="protein sequence ID" value="CEF61479.1"/>
    <property type="molecule type" value="Genomic_DNA"/>
</dbReference>
<accession>A0A090L1W0</accession>
<name>A0A090L1W0_STRRB</name>
<evidence type="ECO:0000256" key="1">
    <source>
        <dbReference type="SAM" id="MobiDB-lite"/>
    </source>
</evidence>
<dbReference type="Pfam" id="PF13843">
    <property type="entry name" value="DDE_Tnp_1_7"/>
    <property type="match status" value="1"/>
</dbReference>
<dbReference type="CTD" id="36373847"/>
<dbReference type="WBParaSite" id="SRAE_0000060300.1">
    <property type="protein sequence ID" value="SRAE_0000060300.1"/>
    <property type="gene ID" value="WBGene00256349"/>
</dbReference>
<dbReference type="WormBase" id="SRAE_0000060300">
    <property type="protein sequence ID" value="SRP01849"/>
    <property type="gene ID" value="WBGene00256349"/>
</dbReference>
<proteinExistence type="predicted"/>
<feature type="compositionally biased region" description="Basic and acidic residues" evidence="1">
    <location>
        <begin position="1"/>
        <end position="11"/>
    </location>
</feature>
<dbReference type="OMA" id="AFFRYTH"/>
<reference evidence="5" key="3">
    <citation type="submission" date="2020-12" db="UniProtKB">
        <authorList>
            <consortium name="WormBaseParasite"/>
        </authorList>
    </citation>
    <scope>IDENTIFICATION</scope>
</reference>
<dbReference type="Proteomes" id="UP000035682">
    <property type="component" value="Unplaced"/>
</dbReference>
<dbReference type="PANTHER" id="PTHR46599">
    <property type="entry name" value="PIGGYBAC TRANSPOSABLE ELEMENT-DERIVED PROTEIN 4"/>
    <property type="match status" value="1"/>
</dbReference>
<feature type="region of interest" description="Disordered" evidence="1">
    <location>
        <begin position="1"/>
        <end position="25"/>
    </location>
</feature>
<keyword evidence="4" id="KW-1185">Reference proteome</keyword>
<reference evidence="3" key="2">
    <citation type="submission" date="2014-09" db="EMBL/GenBank/DDBJ databases">
        <authorList>
            <person name="Aslett A.Martin."/>
        </authorList>
    </citation>
    <scope>NUCLEOTIDE SEQUENCE</scope>
    <source>
        <strain evidence="3">ED321 Heterogonic</strain>
    </source>
</reference>
<sequence length="197" mass="23245">MSDSENSKLDDYFPSSSRSETSEYDIISDEEDSDCDYLQDTRCWTRLDVKNLPVPPPRFPFSGQPGIQKNITDVSNPLLFFKLFFDEELVLHIVTKTNRFANQYIKKHTSKEKSRTKLWHPTDSREIYVFLGIMILQGITVKPEIALYWSKNKLIETPIFGKFMSRNRFQLIMKFLHFSDNDNFDENSHPNPKHRKI</sequence>
<evidence type="ECO:0000313" key="4">
    <source>
        <dbReference type="Proteomes" id="UP000035682"/>
    </source>
</evidence>
<organism evidence="3">
    <name type="scientific">Strongyloides ratti</name>
    <name type="common">Parasitic roundworm</name>
    <dbReference type="NCBI Taxonomy" id="34506"/>
    <lineage>
        <taxon>Eukaryota</taxon>
        <taxon>Metazoa</taxon>
        <taxon>Ecdysozoa</taxon>
        <taxon>Nematoda</taxon>
        <taxon>Chromadorea</taxon>
        <taxon>Rhabditida</taxon>
        <taxon>Tylenchina</taxon>
        <taxon>Panagrolaimomorpha</taxon>
        <taxon>Strongyloidoidea</taxon>
        <taxon>Strongyloididae</taxon>
        <taxon>Strongyloides</taxon>
    </lineage>
</organism>
<dbReference type="PANTHER" id="PTHR46599:SF3">
    <property type="entry name" value="PIGGYBAC TRANSPOSABLE ELEMENT-DERIVED PROTEIN 4"/>
    <property type="match status" value="1"/>
</dbReference>